<evidence type="ECO:0000313" key="2">
    <source>
        <dbReference type="Proteomes" id="UP000075288"/>
    </source>
</evidence>
<dbReference type="AlphaFoldDB" id="A0A150JS49"/>
<organism evidence="1 2">
    <name type="scientific">Heyndrickxia coagulans</name>
    <name type="common">Weizmannia coagulans</name>
    <dbReference type="NCBI Taxonomy" id="1398"/>
    <lineage>
        <taxon>Bacteria</taxon>
        <taxon>Bacillati</taxon>
        <taxon>Bacillota</taxon>
        <taxon>Bacilli</taxon>
        <taxon>Bacillales</taxon>
        <taxon>Bacillaceae</taxon>
        <taxon>Heyndrickxia</taxon>
    </lineage>
</organism>
<accession>A0A150JS49</accession>
<reference evidence="1 2" key="1">
    <citation type="submission" date="2016-01" db="EMBL/GenBank/DDBJ databases">
        <title>Genome Sequences of Twelve Sporeforming Bacillus Species Isolated from Foods.</title>
        <authorList>
            <person name="Berendsen E.M."/>
            <person name="Wells-Bennik M.H."/>
            <person name="Krawcyk A.O."/>
            <person name="De Jong A."/>
            <person name="Holsappel S."/>
            <person name="Eijlander R.T."/>
            <person name="Kuipers O.P."/>
        </authorList>
    </citation>
    <scope>NUCLEOTIDE SEQUENCE [LARGE SCALE GENOMIC DNA]</scope>
    <source>
        <strain evidence="1 2">B4098</strain>
    </source>
</reference>
<comment type="caution">
    <text evidence="1">The sequence shown here is derived from an EMBL/GenBank/DDBJ whole genome shotgun (WGS) entry which is preliminary data.</text>
</comment>
<sequence>MAFIFITFSFIIRHEWVVLPFTNRQGERREGSGIREGA</sequence>
<dbReference type="PATRIC" id="fig|1398.26.peg.1146"/>
<dbReference type="EMBL" id="LQYG01000102">
    <property type="protein sequence ID" value="KYC60027.1"/>
    <property type="molecule type" value="Genomic_DNA"/>
</dbReference>
<dbReference type="Proteomes" id="UP000075288">
    <property type="component" value="Unassembled WGS sequence"/>
</dbReference>
<gene>
    <name evidence="1" type="ORF">B4098_2324</name>
</gene>
<protein>
    <submittedName>
        <fullName evidence="1">Uncharacterized protein</fullName>
    </submittedName>
</protein>
<name>A0A150JS49_HEYCO</name>
<evidence type="ECO:0000313" key="1">
    <source>
        <dbReference type="EMBL" id="KYC60027.1"/>
    </source>
</evidence>
<proteinExistence type="predicted"/>